<sequence length="80" mass="9163">MPPILGLLYVALIFMVIRLLLGEYEYVYAFVPSLLMAYSAYLLVHYAVHAFRPASLRCSGRTTPFIITKTWGGLRRNPLR</sequence>
<keyword evidence="1" id="KW-0472">Membrane</keyword>
<feature type="transmembrane region" description="Helical" evidence="1">
    <location>
        <begin position="27"/>
        <end position="48"/>
    </location>
</feature>
<comment type="caution">
    <text evidence="2">The sequence shown here is derived from an EMBL/GenBank/DDBJ whole genome shotgun (WGS) entry which is preliminary data.</text>
</comment>
<keyword evidence="1" id="KW-0812">Transmembrane</keyword>
<feature type="transmembrane region" description="Helical" evidence="1">
    <location>
        <begin position="5"/>
        <end position="21"/>
    </location>
</feature>
<protein>
    <submittedName>
        <fullName evidence="2">Uncharacterized protein</fullName>
    </submittedName>
</protein>
<keyword evidence="1" id="KW-1133">Transmembrane helix</keyword>
<dbReference type="EMBL" id="JBHUOX010000062">
    <property type="protein sequence ID" value="MFD3003993.1"/>
    <property type="molecule type" value="Genomic_DNA"/>
</dbReference>
<reference evidence="3" key="1">
    <citation type="journal article" date="2019" name="Int. J. Syst. Evol. Microbiol.">
        <title>The Global Catalogue of Microorganisms (GCM) 10K type strain sequencing project: providing services to taxonomists for standard genome sequencing and annotation.</title>
        <authorList>
            <consortium name="The Broad Institute Genomics Platform"/>
            <consortium name="The Broad Institute Genome Sequencing Center for Infectious Disease"/>
            <person name="Wu L."/>
            <person name="Ma J."/>
        </authorList>
    </citation>
    <scope>NUCLEOTIDE SEQUENCE [LARGE SCALE GENOMIC DNA]</scope>
    <source>
        <strain evidence="3">KCTC 23984</strain>
    </source>
</reference>
<accession>A0ABW6C8X5</accession>
<keyword evidence="3" id="KW-1185">Reference proteome</keyword>
<evidence type="ECO:0000313" key="3">
    <source>
        <dbReference type="Proteomes" id="UP001597641"/>
    </source>
</evidence>
<dbReference type="Proteomes" id="UP001597641">
    <property type="component" value="Unassembled WGS sequence"/>
</dbReference>
<gene>
    <name evidence="2" type="ORF">ACFS7Z_26795</name>
</gene>
<organism evidence="2 3">
    <name type="scientific">Pontibacter toksunensis</name>
    <dbReference type="NCBI Taxonomy" id="1332631"/>
    <lineage>
        <taxon>Bacteria</taxon>
        <taxon>Pseudomonadati</taxon>
        <taxon>Bacteroidota</taxon>
        <taxon>Cytophagia</taxon>
        <taxon>Cytophagales</taxon>
        <taxon>Hymenobacteraceae</taxon>
        <taxon>Pontibacter</taxon>
    </lineage>
</organism>
<name>A0ABW6C8X5_9BACT</name>
<feature type="non-terminal residue" evidence="2">
    <location>
        <position position="80"/>
    </location>
</feature>
<evidence type="ECO:0000313" key="2">
    <source>
        <dbReference type="EMBL" id="MFD3003993.1"/>
    </source>
</evidence>
<proteinExistence type="predicted"/>
<evidence type="ECO:0000256" key="1">
    <source>
        <dbReference type="SAM" id="Phobius"/>
    </source>
</evidence>